<evidence type="ECO:0000313" key="6">
    <source>
        <dbReference type="RefSeq" id="XP_052755051.1"/>
    </source>
</evidence>
<dbReference type="RefSeq" id="XP_052755051.1">
    <property type="nucleotide sequence ID" value="XM_052899091.1"/>
</dbReference>
<feature type="compositionally biased region" description="Basic and acidic residues" evidence="4">
    <location>
        <begin position="58"/>
        <end position="69"/>
    </location>
</feature>
<evidence type="ECO:0000256" key="3">
    <source>
        <dbReference type="PROSITE-ProRule" id="PRU00221"/>
    </source>
</evidence>
<feature type="compositionally biased region" description="Polar residues" evidence="4">
    <location>
        <begin position="76"/>
        <end position="90"/>
    </location>
</feature>
<dbReference type="Gene3D" id="2.130.10.10">
    <property type="entry name" value="YVTN repeat-like/Quinoprotein amine dehydrogenase"/>
    <property type="match status" value="1"/>
</dbReference>
<feature type="repeat" description="WD" evidence="3">
    <location>
        <begin position="275"/>
        <end position="307"/>
    </location>
</feature>
<dbReference type="Proteomes" id="UP001652740">
    <property type="component" value="Unplaced"/>
</dbReference>
<dbReference type="InterPro" id="IPR001680">
    <property type="entry name" value="WD40_rpt"/>
</dbReference>
<dbReference type="PANTHER" id="PTHR15574">
    <property type="entry name" value="WD REPEAT DOMAIN-CONTAINING FAMILY"/>
    <property type="match status" value="1"/>
</dbReference>
<dbReference type="PANTHER" id="PTHR15574:SF21">
    <property type="entry name" value="DDB1- AND CUL4-ASSOCIATED FACTOR 8"/>
    <property type="match status" value="1"/>
</dbReference>
<dbReference type="SMART" id="SM00320">
    <property type="entry name" value="WD40"/>
    <property type="match status" value="7"/>
</dbReference>
<feature type="compositionally biased region" description="Low complexity" evidence="4">
    <location>
        <begin position="161"/>
        <end position="172"/>
    </location>
</feature>
<dbReference type="GeneID" id="113514130"/>
<name>A0ABM3MUN2_GALME</name>
<evidence type="ECO:0000256" key="1">
    <source>
        <dbReference type="ARBA" id="ARBA00022574"/>
    </source>
</evidence>
<accession>A0ABM3MUN2</accession>
<feature type="compositionally biased region" description="Acidic residues" evidence="4">
    <location>
        <begin position="1"/>
        <end position="11"/>
    </location>
</feature>
<evidence type="ECO:0000313" key="5">
    <source>
        <dbReference type="Proteomes" id="UP001652740"/>
    </source>
</evidence>
<keyword evidence="1 3" id="KW-0853">WD repeat</keyword>
<dbReference type="InterPro" id="IPR015943">
    <property type="entry name" value="WD40/YVTN_repeat-like_dom_sf"/>
</dbReference>
<keyword evidence="5" id="KW-1185">Reference proteome</keyword>
<reference evidence="6" key="1">
    <citation type="submission" date="2025-08" db="UniProtKB">
        <authorList>
            <consortium name="RefSeq"/>
        </authorList>
    </citation>
    <scope>IDENTIFICATION</scope>
    <source>
        <tissue evidence="6">Whole larvae</tissue>
    </source>
</reference>
<proteinExistence type="predicted"/>
<dbReference type="InterPro" id="IPR045151">
    <property type="entry name" value="DCAF8"/>
</dbReference>
<dbReference type="PROSITE" id="PS50082">
    <property type="entry name" value="WD_REPEATS_2"/>
    <property type="match status" value="1"/>
</dbReference>
<feature type="compositionally biased region" description="Basic residues" evidence="4">
    <location>
        <begin position="98"/>
        <end position="111"/>
    </location>
</feature>
<dbReference type="SUPFAM" id="SSF50978">
    <property type="entry name" value="WD40 repeat-like"/>
    <property type="match status" value="1"/>
</dbReference>
<organism evidence="5 6">
    <name type="scientific">Galleria mellonella</name>
    <name type="common">Greater wax moth</name>
    <dbReference type="NCBI Taxonomy" id="7137"/>
    <lineage>
        <taxon>Eukaryota</taxon>
        <taxon>Metazoa</taxon>
        <taxon>Ecdysozoa</taxon>
        <taxon>Arthropoda</taxon>
        <taxon>Hexapoda</taxon>
        <taxon>Insecta</taxon>
        <taxon>Pterygota</taxon>
        <taxon>Neoptera</taxon>
        <taxon>Endopterygota</taxon>
        <taxon>Lepidoptera</taxon>
        <taxon>Glossata</taxon>
        <taxon>Ditrysia</taxon>
        <taxon>Pyraloidea</taxon>
        <taxon>Pyralidae</taxon>
        <taxon>Galleriinae</taxon>
        <taxon>Galleria</taxon>
    </lineage>
</organism>
<dbReference type="PROSITE" id="PS50294">
    <property type="entry name" value="WD_REPEATS_REGION"/>
    <property type="match status" value="1"/>
</dbReference>
<protein>
    <submittedName>
        <fullName evidence="6">DDB1- and CUL4-associated factor 8</fullName>
    </submittedName>
</protein>
<feature type="compositionally biased region" description="Basic and acidic residues" evidence="4">
    <location>
        <begin position="112"/>
        <end position="126"/>
    </location>
</feature>
<gene>
    <name evidence="6" type="primary">LOC113514130</name>
</gene>
<feature type="region of interest" description="Disordered" evidence="4">
    <location>
        <begin position="1"/>
        <end position="213"/>
    </location>
</feature>
<evidence type="ECO:0000256" key="2">
    <source>
        <dbReference type="ARBA" id="ARBA00022737"/>
    </source>
</evidence>
<evidence type="ECO:0000256" key="4">
    <source>
        <dbReference type="SAM" id="MobiDB-lite"/>
    </source>
</evidence>
<dbReference type="InterPro" id="IPR036322">
    <property type="entry name" value="WD40_repeat_dom_sf"/>
</dbReference>
<sequence>MEDPSSDDEVQDSPLSPKLGGKKLKLNDGSSQDSIMDAAASANKGEKDENVDSGVSADKSESTSSDDRVAGPGEGPSNQFVNAAPSSSNVRAILLNIRRPKRGRNYRKRKTPDRDSDSNDSSRDSDDLSAEETVLSTRQQTSSNSEAESEDAEQRLMGTFSDVSQSGSYSSDSNDDINSDDSVNMIGLHSGDTDSDDEGLWSRANENDEEDKGKLPSVLLKSRPKHNYHICKEIINREMGLIFPCGKSAKHDVMFEKRFYGSLHAIYRLDKLHQLNEHKGCVNSINFHPEGNLLASGSDDTNVIVWDWARNIALQSIKTGHKSNVFQSRFLHLNARSQLNIVTCARDGQVRLLQCPPGGGAAVRRRLAAHSSAAHKLHVWASEPHLVVSAGEDGLAMQCDVRDQFPIRLFTVKDRGVTIPLYSVNGHPLDPRELIVAGRDKFVRMYDRRKSTKPLLMYCPSYFTQTANLKKTPRISMMHLTCAVYNHDGSEILGSYNDEDVYLFDSKNDIYNKETSDEKQGFTHRYSGHRNSATFKGVAFFGPNSEYIVSGSDCSYIYIWEKNSESIVQWMQGDVNGVVNCIEAHPRCPVLATSGLDKDVKIWIPKREEDPDFEGLERVVRDNSTTSLRSPLFHDFLPTLYSAWRGDRHPLDGDPPFGGNIDFDGNVCTTF</sequence>
<keyword evidence="2" id="KW-0677">Repeat</keyword>
<dbReference type="Pfam" id="PF00400">
    <property type="entry name" value="WD40"/>
    <property type="match status" value="3"/>
</dbReference>